<proteinExistence type="predicted"/>
<dbReference type="OrthoDB" id="5131368at2759"/>
<evidence type="ECO:0000313" key="3">
    <source>
        <dbReference type="Proteomes" id="UP000053259"/>
    </source>
</evidence>
<organism evidence="2 3">
    <name type="scientific">Verruconis gallopava</name>
    <dbReference type="NCBI Taxonomy" id="253628"/>
    <lineage>
        <taxon>Eukaryota</taxon>
        <taxon>Fungi</taxon>
        <taxon>Dikarya</taxon>
        <taxon>Ascomycota</taxon>
        <taxon>Pezizomycotina</taxon>
        <taxon>Dothideomycetes</taxon>
        <taxon>Pleosporomycetidae</taxon>
        <taxon>Venturiales</taxon>
        <taxon>Sympoventuriaceae</taxon>
        <taxon>Verruconis</taxon>
    </lineage>
</organism>
<dbReference type="GO" id="GO:0016491">
    <property type="term" value="F:oxidoreductase activity"/>
    <property type="evidence" value="ECO:0007669"/>
    <property type="project" value="InterPro"/>
</dbReference>
<keyword evidence="3" id="KW-1185">Reference proteome</keyword>
<dbReference type="HOGENOM" id="CLU_059206_3_1_1"/>
<gene>
    <name evidence="2" type="ORF">PV09_04382</name>
</gene>
<evidence type="ECO:0000313" key="2">
    <source>
        <dbReference type="EMBL" id="KIW04636.1"/>
    </source>
</evidence>
<name>A0A0D1XPZ4_9PEZI</name>
<dbReference type="EMBL" id="KN847540">
    <property type="protein sequence ID" value="KIW04636.1"/>
    <property type="molecule type" value="Genomic_DNA"/>
</dbReference>
<dbReference type="PANTHER" id="PTHR36151">
    <property type="entry name" value="BLR2777 PROTEIN"/>
    <property type="match status" value="1"/>
</dbReference>
<dbReference type="RefSeq" id="XP_016214505.1">
    <property type="nucleotide sequence ID" value="XM_016357713.1"/>
</dbReference>
<dbReference type="Proteomes" id="UP000053259">
    <property type="component" value="Unassembled WGS sequence"/>
</dbReference>
<dbReference type="InterPro" id="IPR018713">
    <property type="entry name" value="MPAB/Lcp_cat_dom"/>
</dbReference>
<dbReference type="VEuPathDB" id="FungiDB:PV09_04382"/>
<dbReference type="InParanoid" id="A0A0D1XPZ4"/>
<feature type="domain" description="ER-bound oxygenase mpaB/mpaB'/Rubber oxygenase catalytic" evidence="1">
    <location>
        <begin position="49"/>
        <end position="265"/>
    </location>
</feature>
<evidence type="ECO:0000259" key="1">
    <source>
        <dbReference type="Pfam" id="PF09995"/>
    </source>
</evidence>
<dbReference type="AlphaFoldDB" id="A0A0D1XPZ4"/>
<dbReference type="Pfam" id="PF09995">
    <property type="entry name" value="MPAB_Lcp_cat"/>
    <property type="match status" value="1"/>
</dbReference>
<sequence>MACPAGYTEKDLHLLNGVEHYSVNKNDVEKATAAFKQICEPDILRKEIMPEPVMFLASQYSILMQWCKYGLARGSLEHSDFANRVLRRLVNTTRYLNSVVYGTAEDQAHIASVIHRYHAVVKADKDSEGDAYYADDPELHKWTAATLFVAFYDVYEMFFGPMSRPKKTKLMKECAVFGTGLRMPPEMWFETLEEFYAYWNHNVETLEVTHWARELANMLMYPKLPWILAPGSIPFTHYMRVMTIHFLPPRIREGYGFKYGKFKRFEHQIFEPSTKIVVRMTPKPIRHALVKPGVWDMKKAAKRIEKNGKW</sequence>
<protein>
    <recommendedName>
        <fullName evidence="1">ER-bound oxygenase mpaB/mpaB'/Rubber oxygenase catalytic domain-containing protein</fullName>
    </recommendedName>
</protein>
<dbReference type="PANTHER" id="PTHR36151:SF3">
    <property type="entry name" value="ER-BOUND OXYGENASE MPAB_MPAB'_RUBBER OXYGENASE CATALYTIC DOMAIN-CONTAINING PROTEIN"/>
    <property type="match status" value="1"/>
</dbReference>
<accession>A0A0D1XPZ4</accession>
<dbReference type="GeneID" id="27312355"/>
<reference evidence="2 3" key="1">
    <citation type="submission" date="2015-01" db="EMBL/GenBank/DDBJ databases">
        <title>The Genome Sequence of Ochroconis gallopava CBS43764.</title>
        <authorList>
            <consortium name="The Broad Institute Genomics Platform"/>
            <person name="Cuomo C."/>
            <person name="de Hoog S."/>
            <person name="Gorbushina A."/>
            <person name="Stielow B."/>
            <person name="Teixiera M."/>
            <person name="Abouelleil A."/>
            <person name="Chapman S.B."/>
            <person name="Priest M."/>
            <person name="Young S.K."/>
            <person name="Wortman J."/>
            <person name="Nusbaum C."/>
            <person name="Birren B."/>
        </authorList>
    </citation>
    <scope>NUCLEOTIDE SEQUENCE [LARGE SCALE GENOMIC DNA]</scope>
    <source>
        <strain evidence="2 3">CBS 43764</strain>
    </source>
</reference>